<gene>
    <name evidence="4" type="ORF">CALMAC_LOCUS1807</name>
</gene>
<reference evidence="4 5" key="1">
    <citation type="submission" date="2019-01" db="EMBL/GenBank/DDBJ databases">
        <authorList>
            <person name="Sayadi A."/>
        </authorList>
    </citation>
    <scope>NUCLEOTIDE SEQUENCE [LARGE SCALE GENOMIC DNA]</scope>
</reference>
<feature type="non-terminal residue" evidence="4">
    <location>
        <position position="184"/>
    </location>
</feature>
<evidence type="ECO:0000313" key="5">
    <source>
        <dbReference type="Proteomes" id="UP000410492"/>
    </source>
</evidence>
<dbReference type="Proteomes" id="UP000410492">
    <property type="component" value="Unassembled WGS sequence"/>
</dbReference>
<dbReference type="AlphaFoldDB" id="A0A653BL32"/>
<keyword evidence="5" id="KW-1185">Reference proteome</keyword>
<evidence type="ECO:0000259" key="3">
    <source>
        <dbReference type="Pfam" id="PF13359"/>
    </source>
</evidence>
<evidence type="ECO:0000313" key="4">
    <source>
        <dbReference type="EMBL" id="VEN36090.1"/>
    </source>
</evidence>
<proteinExistence type="predicted"/>
<dbReference type="OrthoDB" id="8177447at2759"/>
<evidence type="ECO:0000256" key="1">
    <source>
        <dbReference type="ARBA" id="ARBA00001968"/>
    </source>
</evidence>
<comment type="cofactor">
    <cofactor evidence="1">
        <name>a divalent metal cation</name>
        <dbReference type="ChEBI" id="CHEBI:60240"/>
    </cofactor>
</comment>
<evidence type="ECO:0000256" key="2">
    <source>
        <dbReference type="ARBA" id="ARBA00022723"/>
    </source>
</evidence>
<accession>A0A653BL32</accession>
<protein>
    <recommendedName>
        <fullName evidence="3">DDE Tnp4 domain-containing protein</fullName>
    </recommendedName>
</protein>
<feature type="domain" description="DDE Tnp4" evidence="3">
    <location>
        <begin position="107"/>
        <end position="175"/>
    </location>
</feature>
<keyword evidence="2" id="KW-0479">Metal-binding</keyword>
<dbReference type="Pfam" id="PF13359">
    <property type="entry name" value="DDE_Tnp_4"/>
    <property type="match status" value="1"/>
</dbReference>
<sequence length="184" mass="20841">MPVCCMSAFWCGTITYLCIVFRNNSLTPMNQFLATLRLYSCAGHQTTIGDFIGCHQTTISRILKRVTMAIARTRPRYIVMPQTQMEIISTSTDFYHISRFPKVNGCIDGTHMRLQSPGGADAEVFRNRKGYFSINTQVVGNSNLKIMNIVARWPGSTHDQTVFNNSRIKARFQSNEFEDNVLLG</sequence>
<organism evidence="4 5">
    <name type="scientific">Callosobruchus maculatus</name>
    <name type="common">Southern cowpea weevil</name>
    <name type="synonym">Pulse bruchid</name>
    <dbReference type="NCBI Taxonomy" id="64391"/>
    <lineage>
        <taxon>Eukaryota</taxon>
        <taxon>Metazoa</taxon>
        <taxon>Ecdysozoa</taxon>
        <taxon>Arthropoda</taxon>
        <taxon>Hexapoda</taxon>
        <taxon>Insecta</taxon>
        <taxon>Pterygota</taxon>
        <taxon>Neoptera</taxon>
        <taxon>Endopterygota</taxon>
        <taxon>Coleoptera</taxon>
        <taxon>Polyphaga</taxon>
        <taxon>Cucujiformia</taxon>
        <taxon>Chrysomeloidea</taxon>
        <taxon>Chrysomelidae</taxon>
        <taxon>Bruchinae</taxon>
        <taxon>Bruchini</taxon>
        <taxon>Callosobruchus</taxon>
    </lineage>
</organism>
<dbReference type="EMBL" id="CAACVG010002148">
    <property type="protein sequence ID" value="VEN36090.1"/>
    <property type="molecule type" value="Genomic_DNA"/>
</dbReference>
<dbReference type="InterPro" id="IPR027806">
    <property type="entry name" value="HARBI1_dom"/>
</dbReference>
<name>A0A653BL32_CALMS</name>
<dbReference type="GO" id="GO:0046872">
    <property type="term" value="F:metal ion binding"/>
    <property type="evidence" value="ECO:0007669"/>
    <property type="project" value="UniProtKB-KW"/>
</dbReference>